<gene>
    <name evidence="1" type="ORF">BJ508DRAFT_324833</name>
</gene>
<evidence type="ECO:0000313" key="1">
    <source>
        <dbReference type="EMBL" id="RPA83252.1"/>
    </source>
</evidence>
<dbReference type="Proteomes" id="UP000275078">
    <property type="component" value="Unassembled WGS sequence"/>
</dbReference>
<sequence>MKRSFQFQDHYYPPMAVSFQPTTLATPVGPSSWRWMMETLHPEPSLRANPPPFTTPSLKDSETVLLSHLAAYYLLSQTPSETGATDSDIRTWIYDYRNGKLPDTCSRPWWTGSIQEIRIPLHYYWWWNCQLDAARVKYQVDAIPGPIETLYPNFERDAGFYQFLNDPENQSLKQYLPVNPASRAYCGDLGYDVRQVFWIKMLRDCIGIRETKKLLRGLQREYWVVGDAWKAAG</sequence>
<name>A0A3N4IB03_ASCIM</name>
<protein>
    <submittedName>
        <fullName evidence="1">Uncharacterized protein</fullName>
    </submittedName>
</protein>
<dbReference type="EMBL" id="ML119666">
    <property type="protein sequence ID" value="RPA83252.1"/>
    <property type="molecule type" value="Genomic_DNA"/>
</dbReference>
<reference evidence="1 2" key="1">
    <citation type="journal article" date="2018" name="Nat. Ecol. Evol.">
        <title>Pezizomycetes genomes reveal the molecular basis of ectomycorrhizal truffle lifestyle.</title>
        <authorList>
            <person name="Murat C."/>
            <person name="Payen T."/>
            <person name="Noel B."/>
            <person name="Kuo A."/>
            <person name="Morin E."/>
            <person name="Chen J."/>
            <person name="Kohler A."/>
            <person name="Krizsan K."/>
            <person name="Balestrini R."/>
            <person name="Da Silva C."/>
            <person name="Montanini B."/>
            <person name="Hainaut M."/>
            <person name="Levati E."/>
            <person name="Barry K.W."/>
            <person name="Belfiori B."/>
            <person name="Cichocki N."/>
            <person name="Clum A."/>
            <person name="Dockter R.B."/>
            <person name="Fauchery L."/>
            <person name="Guy J."/>
            <person name="Iotti M."/>
            <person name="Le Tacon F."/>
            <person name="Lindquist E.A."/>
            <person name="Lipzen A."/>
            <person name="Malagnac F."/>
            <person name="Mello A."/>
            <person name="Molinier V."/>
            <person name="Miyauchi S."/>
            <person name="Poulain J."/>
            <person name="Riccioni C."/>
            <person name="Rubini A."/>
            <person name="Sitrit Y."/>
            <person name="Splivallo R."/>
            <person name="Traeger S."/>
            <person name="Wang M."/>
            <person name="Zifcakova L."/>
            <person name="Wipf D."/>
            <person name="Zambonelli A."/>
            <person name="Paolocci F."/>
            <person name="Nowrousian M."/>
            <person name="Ottonello S."/>
            <person name="Baldrian P."/>
            <person name="Spatafora J.W."/>
            <person name="Henrissat B."/>
            <person name="Nagy L.G."/>
            <person name="Aury J.M."/>
            <person name="Wincker P."/>
            <person name="Grigoriev I.V."/>
            <person name="Bonfante P."/>
            <person name="Martin F.M."/>
        </authorList>
    </citation>
    <scope>NUCLEOTIDE SEQUENCE [LARGE SCALE GENOMIC DNA]</scope>
    <source>
        <strain evidence="1 2">RN42</strain>
    </source>
</reference>
<dbReference type="AlphaFoldDB" id="A0A3N4IB03"/>
<accession>A0A3N4IB03</accession>
<organism evidence="1 2">
    <name type="scientific">Ascobolus immersus RN42</name>
    <dbReference type="NCBI Taxonomy" id="1160509"/>
    <lineage>
        <taxon>Eukaryota</taxon>
        <taxon>Fungi</taxon>
        <taxon>Dikarya</taxon>
        <taxon>Ascomycota</taxon>
        <taxon>Pezizomycotina</taxon>
        <taxon>Pezizomycetes</taxon>
        <taxon>Pezizales</taxon>
        <taxon>Ascobolaceae</taxon>
        <taxon>Ascobolus</taxon>
    </lineage>
</organism>
<keyword evidence="2" id="KW-1185">Reference proteome</keyword>
<proteinExistence type="predicted"/>
<evidence type="ECO:0000313" key="2">
    <source>
        <dbReference type="Proteomes" id="UP000275078"/>
    </source>
</evidence>